<reference evidence="2" key="1">
    <citation type="submission" date="2020-08" db="EMBL/GenBank/DDBJ databases">
        <title>Multicomponent nature underlies the extraordinary mechanical properties of spider dragline silk.</title>
        <authorList>
            <person name="Kono N."/>
            <person name="Nakamura H."/>
            <person name="Mori M."/>
            <person name="Yoshida Y."/>
            <person name="Ohtoshi R."/>
            <person name="Malay A.D."/>
            <person name="Moran D.A.P."/>
            <person name="Tomita M."/>
            <person name="Numata K."/>
            <person name="Arakawa K."/>
        </authorList>
    </citation>
    <scope>NUCLEOTIDE SEQUENCE</scope>
</reference>
<dbReference type="AlphaFoldDB" id="A0A8X6SGV2"/>
<protein>
    <submittedName>
        <fullName evidence="2">Uncharacterized protein</fullName>
    </submittedName>
</protein>
<organism evidence="2 3">
    <name type="scientific">Trichonephila clavipes</name>
    <name type="common">Golden silk orbweaver</name>
    <name type="synonym">Nephila clavipes</name>
    <dbReference type="NCBI Taxonomy" id="2585209"/>
    <lineage>
        <taxon>Eukaryota</taxon>
        <taxon>Metazoa</taxon>
        <taxon>Ecdysozoa</taxon>
        <taxon>Arthropoda</taxon>
        <taxon>Chelicerata</taxon>
        <taxon>Arachnida</taxon>
        <taxon>Araneae</taxon>
        <taxon>Araneomorphae</taxon>
        <taxon>Entelegynae</taxon>
        <taxon>Araneoidea</taxon>
        <taxon>Nephilidae</taxon>
        <taxon>Trichonephila</taxon>
    </lineage>
</organism>
<keyword evidence="3" id="KW-1185">Reference proteome</keyword>
<comment type="caution">
    <text evidence="2">The sequence shown here is derived from an EMBL/GenBank/DDBJ whole genome shotgun (WGS) entry which is preliminary data.</text>
</comment>
<name>A0A8X6SGV2_TRICX</name>
<feature type="region of interest" description="Disordered" evidence="1">
    <location>
        <begin position="1"/>
        <end position="29"/>
    </location>
</feature>
<sequence length="69" mass="7745">MISGDGPRNFGPQSSAEDDILAGSPLSKLPYHTNVKTLNLDIFNVNRPLYVVHLQRHKDSTTPTLRFRP</sequence>
<gene>
    <name evidence="2" type="ORF">TNCV_4661581</name>
</gene>
<proteinExistence type="predicted"/>
<dbReference type="EMBL" id="BMAU01021284">
    <property type="protein sequence ID" value="GFY08967.1"/>
    <property type="molecule type" value="Genomic_DNA"/>
</dbReference>
<accession>A0A8X6SGV2</accession>
<evidence type="ECO:0000313" key="3">
    <source>
        <dbReference type="Proteomes" id="UP000887159"/>
    </source>
</evidence>
<evidence type="ECO:0000313" key="2">
    <source>
        <dbReference type="EMBL" id="GFY08967.1"/>
    </source>
</evidence>
<evidence type="ECO:0000256" key="1">
    <source>
        <dbReference type="SAM" id="MobiDB-lite"/>
    </source>
</evidence>
<dbReference type="Proteomes" id="UP000887159">
    <property type="component" value="Unassembled WGS sequence"/>
</dbReference>